<dbReference type="InterPro" id="IPR003661">
    <property type="entry name" value="HisK_dim/P_dom"/>
</dbReference>
<dbReference type="EC" id="2.7.13.3" evidence="3"/>
<dbReference type="Pfam" id="PF02518">
    <property type="entry name" value="HATPase_c"/>
    <property type="match status" value="1"/>
</dbReference>
<keyword evidence="7 15" id="KW-0418">Kinase</keyword>
<dbReference type="SMART" id="SM00387">
    <property type="entry name" value="HATPase_c"/>
    <property type="match status" value="1"/>
</dbReference>
<evidence type="ECO:0000256" key="6">
    <source>
        <dbReference type="ARBA" id="ARBA00022692"/>
    </source>
</evidence>
<evidence type="ECO:0000256" key="2">
    <source>
        <dbReference type="ARBA" id="ARBA00004370"/>
    </source>
</evidence>
<evidence type="ECO:0000256" key="8">
    <source>
        <dbReference type="ARBA" id="ARBA00022989"/>
    </source>
</evidence>
<keyword evidence="4" id="KW-0597">Phosphoprotein</keyword>
<dbReference type="OrthoDB" id="9815202at2"/>
<evidence type="ECO:0000256" key="9">
    <source>
        <dbReference type="ARBA" id="ARBA00023012"/>
    </source>
</evidence>
<proteinExistence type="predicted"/>
<dbReference type="GO" id="GO:0000155">
    <property type="term" value="F:phosphorelay sensor kinase activity"/>
    <property type="evidence" value="ECO:0007669"/>
    <property type="project" value="InterPro"/>
</dbReference>
<evidence type="ECO:0000256" key="1">
    <source>
        <dbReference type="ARBA" id="ARBA00000085"/>
    </source>
</evidence>
<evidence type="ECO:0000256" key="4">
    <source>
        <dbReference type="ARBA" id="ARBA00022553"/>
    </source>
</evidence>
<dbReference type="PROSITE" id="PS50109">
    <property type="entry name" value="HIS_KIN"/>
    <property type="match status" value="1"/>
</dbReference>
<keyword evidence="9" id="KW-0902">Two-component regulatory system</keyword>
<evidence type="ECO:0000313" key="14">
    <source>
        <dbReference type="EMBL" id="KKC33887.1"/>
    </source>
</evidence>
<feature type="transmembrane region" description="Helical" evidence="11">
    <location>
        <begin position="12"/>
        <end position="36"/>
    </location>
</feature>
<sequence length="457" mass="49371">MLRSLYRSTAIRLIAPLGLAFLVFLLLAGFAAYLLIQGELDGRMRQQLEQTFAVITQSYAESDLTDLTELVRSHAAANPRDQRVFFLRDGNGLKLAGNIDQAPGGTGWSVVPGAALGLDADDSYQIYSGSAADTELTVGASFEESDAVGAIVRNILGLAGLAFTVLVVIAGLLIAVRGQRRINGIASTMDRVGRGELASRIPLRANHDDLDDLSVQINQALDRLASLVEGMRQVSVDIAHDLKTPLNRLSFTVQNAIDDDEAGKPIAGLLQQAQEESRQINTTFNALLRIAQIESGARRARFKPIAIEPVLETLFDAYEEVAREQEQELVFNAAPLPHIIGDRDLLTQMFANLIENAIRHCPRGTRITLASVVEPDKAFSITVSDTGPGIPAAERDRVFQRLYRLDKSRSTPGHGLGLSLVKAIADLHGASIDIGDNNPGLRIAVRFVAQLAMSAAP</sequence>
<feature type="domain" description="Histidine kinase" evidence="12">
    <location>
        <begin position="237"/>
        <end position="451"/>
    </location>
</feature>
<feature type="transmembrane region" description="Helical" evidence="11">
    <location>
        <begin position="155"/>
        <end position="176"/>
    </location>
</feature>
<dbReference type="EMBL" id="FOMB01000021">
    <property type="protein sequence ID" value="SFD10941.1"/>
    <property type="molecule type" value="Genomic_DNA"/>
</dbReference>
<keyword evidence="5" id="KW-0808">Transferase</keyword>
<dbReference type="Gene3D" id="6.10.340.10">
    <property type="match status" value="1"/>
</dbReference>
<gene>
    <name evidence="15" type="ORF">SAMN04488059_12157</name>
    <name evidence="14" type="ORF">WH91_06065</name>
</gene>
<dbReference type="RefSeq" id="WP_046170103.1">
    <property type="nucleotide sequence ID" value="NZ_FOMB01000021.1"/>
</dbReference>
<dbReference type="Pfam" id="PF00512">
    <property type="entry name" value="HisKA"/>
    <property type="match status" value="1"/>
</dbReference>
<dbReference type="SMART" id="SM00388">
    <property type="entry name" value="HisKA"/>
    <property type="match status" value="1"/>
</dbReference>
<keyword evidence="16" id="KW-1185">Reference proteome</keyword>
<dbReference type="InterPro" id="IPR004358">
    <property type="entry name" value="Sig_transdc_His_kin-like_C"/>
</dbReference>
<feature type="domain" description="HAMP" evidence="13">
    <location>
        <begin position="176"/>
        <end position="229"/>
    </location>
</feature>
<keyword evidence="6 11" id="KW-0812">Transmembrane</keyword>
<keyword evidence="8 11" id="KW-1133">Transmembrane helix</keyword>
<protein>
    <recommendedName>
        <fullName evidence="3">histidine kinase</fullName>
        <ecNumber evidence="3">2.7.13.3</ecNumber>
    </recommendedName>
</protein>
<dbReference type="InterPro" id="IPR005467">
    <property type="entry name" value="His_kinase_dom"/>
</dbReference>
<evidence type="ECO:0000256" key="3">
    <source>
        <dbReference type="ARBA" id="ARBA00012438"/>
    </source>
</evidence>
<evidence type="ECO:0000256" key="5">
    <source>
        <dbReference type="ARBA" id="ARBA00022679"/>
    </source>
</evidence>
<reference evidence="15 17" key="2">
    <citation type="submission" date="2016-10" db="EMBL/GenBank/DDBJ databases">
        <authorList>
            <person name="de Groot N.N."/>
        </authorList>
    </citation>
    <scope>NUCLEOTIDE SEQUENCE [LARGE SCALE GENOMIC DNA]</scope>
    <source>
        <strain evidence="15 17">CGMCC 1.10210</strain>
    </source>
</reference>
<dbReference type="PRINTS" id="PR00344">
    <property type="entry name" value="BCTRLSENSOR"/>
</dbReference>
<dbReference type="Gene3D" id="3.30.565.10">
    <property type="entry name" value="Histidine kinase-like ATPase, C-terminal domain"/>
    <property type="match status" value="1"/>
</dbReference>
<evidence type="ECO:0000256" key="10">
    <source>
        <dbReference type="ARBA" id="ARBA00023136"/>
    </source>
</evidence>
<dbReference type="InterPro" id="IPR003594">
    <property type="entry name" value="HATPase_dom"/>
</dbReference>
<evidence type="ECO:0000313" key="17">
    <source>
        <dbReference type="Proteomes" id="UP000182258"/>
    </source>
</evidence>
<dbReference type="CDD" id="cd00082">
    <property type="entry name" value="HisKA"/>
    <property type="match status" value="1"/>
</dbReference>
<comment type="subcellular location">
    <subcellularLocation>
        <location evidence="2">Membrane</location>
    </subcellularLocation>
</comment>
<comment type="catalytic activity">
    <reaction evidence="1">
        <text>ATP + protein L-histidine = ADP + protein N-phospho-L-histidine.</text>
        <dbReference type="EC" id="2.7.13.3"/>
    </reaction>
</comment>
<evidence type="ECO:0000259" key="13">
    <source>
        <dbReference type="PROSITE" id="PS50885"/>
    </source>
</evidence>
<dbReference type="Proteomes" id="UP000033519">
    <property type="component" value="Unassembled WGS sequence"/>
</dbReference>
<evidence type="ECO:0000259" key="12">
    <source>
        <dbReference type="PROSITE" id="PS50109"/>
    </source>
</evidence>
<dbReference type="AlphaFoldDB" id="A0A0F5PYY2"/>
<dbReference type="InterPro" id="IPR050428">
    <property type="entry name" value="TCS_sensor_his_kinase"/>
</dbReference>
<accession>A0A0F5PYY2</accession>
<dbReference type="STRING" id="728005.SAMN04488059_12157"/>
<dbReference type="EMBL" id="LAPV01000074">
    <property type="protein sequence ID" value="KKC33887.1"/>
    <property type="molecule type" value="Genomic_DNA"/>
</dbReference>
<dbReference type="InterPro" id="IPR003660">
    <property type="entry name" value="HAMP_dom"/>
</dbReference>
<name>A0A0F5PYY2_9HYPH</name>
<dbReference type="PATRIC" id="fig|728005.3.peg.3644"/>
<evidence type="ECO:0000313" key="15">
    <source>
        <dbReference type="EMBL" id="SFD10941.1"/>
    </source>
</evidence>
<evidence type="ECO:0000313" key="16">
    <source>
        <dbReference type="Proteomes" id="UP000033519"/>
    </source>
</evidence>
<dbReference type="SUPFAM" id="SSF55874">
    <property type="entry name" value="ATPase domain of HSP90 chaperone/DNA topoisomerase II/histidine kinase"/>
    <property type="match status" value="1"/>
</dbReference>
<dbReference type="PANTHER" id="PTHR45436">
    <property type="entry name" value="SENSOR HISTIDINE KINASE YKOH"/>
    <property type="match status" value="1"/>
</dbReference>
<dbReference type="InterPro" id="IPR036097">
    <property type="entry name" value="HisK_dim/P_sf"/>
</dbReference>
<dbReference type="Pfam" id="PF00672">
    <property type="entry name" value="HAMP"/>
    <property type="match status" value="1"/>
</dbReference>
<evidence type="ECO:0000256" key="11">
    <source>
        <dbReference type="SAM" id="Phobius"/>
    </source>
</evidence>
<dbReference type="Proteomes" id="UP000182258">
    <property type="component" value="Unassembled WGS sequence"/>
</dbReference>
<dbReference type="GO" id="GO:0005886">
    <property type="term" value="C:plasma membrane"/>
    <property type="evidence" value="ECO:0007669"/>
    <property type="project" value="TreeGrafter"/>
</dbReference>
<reference evidence="14 16" key="1">
    <citation type="submission" date="2015-03" db="EMBL/GenBank/DDBJ databases">
        <authorList>
            <person name="Lepp D."/>
            <person name="Hassan Y.I."/>
            <person name="Li X.-Z."/>
            <person name="Zhou T."/>
        </authorList>
    </citation>
    <scope>NUCLEOTIDE SEQUENCE [LARGE SCALE GENOMIC DNA]</scope>
    <source>
        <strain evidence="14 16">Cr7-05</strain>
    </source>
</reference>
<dbReference type="Gene3D" id="1.10.287.130">
    <property type="match status" value="1"/>
</dbReference>
<dbReference type="PROSITE" id="PS50885">
    <property type="entry name" value="HAMP"/>
    <property type="match status" value="1"/>
</dbReference>
<keyword evidence="10 11" id="KW-0472">Membrane</keyword>
<organism evidence="15 17">
    <name type="scientific">Devosia psychrophila</name>
    <dbReference type="NCBI Taxonomy" id="728005"/>
    <lineage>
        <taxon>Bacteria</taxon>
        <taxon>Pseudomonadati</taxon>
        <taxon>Pseudomonadota</taxon>
        <taxon>Alphaproteobacteria</taxon>
        <taxon>Hyphomicrobiales</taxon>
        <taxon>Devosiaceae</taxon>
        <taxon>Devosia</taxon>
    </lineage>
</organism>
<dbReference type="SUPFAM" id="SSF47384">
    <property type="entry name" value="Homodimeric domain of signal transducing histidine kinase"/>
    <property type="match status" value="1"/>
</dbReference>
<dbReference type="SMART" id="SM00304">
    <property type="entry name" value="HAMP"/>
    <property type="match status" value="1"/>
</dbReference>
<evidence type="ECO:0000256" key="7">
    <source>
        <dbReference type="ARBA" id="ARBA00022777"/>
    </source>
</evidence>
<dbReference type="PANTHER" id="PTHR45436:SF8">
    <property type="entry name" value="HISTIDINE KINASE"/>
    <property type="match status" value="1"/>
</dbReference>
<dbReference type="InterPro" id="IPR036890">
    <property type="entry name" value="HATPase_C_sf"/>
</dbReference>